<feature type="region of interest" description="Disordered" evidence="1">
    <location>
        <begin position="1"/>
        <end position="57"/>
    </location>
</feature>
<gene>
    <name evidence="2" type="ORF">BVC80_1791g68</name>
</gene>
<dbReference type="EMBL" id="MVGT01001380">
    <property type="protein sequence ID" value="OVA12496.1"/>
    <property type="molecule type" value="Genomic_DNA"/>
</dbReference>
<sequence length="80" mass="9151">MMPKNNTNNNRSRSKSSARKPLVDISNGRGKLSKPSSTNKKKLSEKEEEEEQVENDEVLDRLLLSHSDLSNLIHQRTMKC</sequence>
<evidence type="ECO:0000313" key="2">
    <source>
        <dbReference type="EMBL" id="OVA12496.1"/>
    </source>
</evidence>
<organism evidence="2 3">
    <name type="scientific">Macleaya cordata</name>
    <name type="common">Five-seeded plume-poppy</name>
    <name type="synonym">Bocconia cordata</name>
    <dbReference type="NCBI Taxonomy" id="56857"/>
    <lineage>
        <taxon>Eukaryota</taxon>
        <taxon>Viridiplantae</taxon>
        <taxon>Streptophyta</taxon>
        <taxon>Embryophyta</taxon>
        <taxon>Tracheophyta</taxon>
        <taxon>Spermatophyta</taxon>
        <taxon>Magnoliopsida</taxon>
        <taxon>Ranunculales</taxon>
        <taxon>Papaveraceae</taxon>
        <taxon>Papaveroideae</taxon>
        <taxon>Macleaya</taxon>
    </lineage>
</organism>
<accession>A0A200QPU5</accession>
<name>A0A200QPU5_MACCD</name>
<reference evidence="2 3" key="1">
    <citation type="journal article" date="2017" name="Mol. Plant">
        <title>The Genome of Medicinal Plant Macleaya cordata Provides New Insights into Benzylisoquinoline Alkaloids Metabolism.</title>
        <authorList>
            <person name="Liu X."/>
            <person name="Liu Y."/>
            <person name="Huang P."/>
            <person name="Ma Y."/>
            <person name="Qing Z."/>
            <person name="Tang Q."/>
            <person name="Cao H."/>
            <person name="Cheng P."/>
            <person name="Zheng Y."/>
            <person name="Yuan Z."/>
            <person name="Zhou Y."/>
            <person name="Liu J."/>
            <person name="Tang Z."/>
            <person name="Zhuo Y."/>
            <person name="Zhang Y."/>
            <person name="Yu L."/>
            <person name="Huang J."/>
            <person name="Yang P."/>
            <person name="Peng Q."/>
            <person name="Zhang J."/>
            <person name="Jiang W."/>
            <person name="Zhang Z."/>
            <person name="Lin K."/>
            <person name="Ro D.K."/>
            <person name="Chen X."/>
            <person name="Xiong X."/>
            <person name="Shang Y."/>
            <person name="Huang S."/>
            <person name="Zeng J."/>
        </authorList>
    </citation>
    <scope>NUCLEOTIDE SEQUENCE [LARGE SCALE GENOMIC DNA]</scope>
    <source>
        <strain evidence="3">cv. BLH2017</strain>
        <tissue evidence="2">Root</tissue>
    </source>
</reference>
<dbReference type="Proteomes" id="UP000195402">
    <property type="component" value="Unassembled WGS sequence"/>
</dbReference>
<proteinExistence type="predicted"/>
<comment type="caution">
    <text evidence="2">The sequence shown here is derived from an EMBL/GenBank/DDBJ whole genome shotgun (WGS) entry which is preliminary data.</text>
</comment>
<feature type="compositionally biased region" description="Acidic residues" evidence="1">
    <location>
        <begin position="46"/>
        <end position="57"/>
    </location>
</feature>
<evidence type="ECO:0000256" key="1">
    <source>
        <dbReference type="SAM" id="MobiDB-lite"/>
    </source>
</evidence>
<dbReference type="InParanoid" id="A0A200QPU5"/>
<evidence type="ECO:0000313" key="3">
    <source>
        <dbReference type="Proteomes" id="UP000195402"/>
    </source>
</evidence>
<feature type="compositionally biased region" description="Low complexity" evidence="1">
    <location>
        <begin position="1"/>
        <end position="11"/>
    </location>
</feature>
<dbReference type="AlphaFoldDB" id="A0A200QPU5"/>
<protein>
    <submittedName>
        <fullName evidence="2">Uncharacterized protein</fullName>
    </submittedName>
</protein>
<keyword evidence="3" id="KW-1185">Reference proteome</keyword>